<sequence length="44" mass="5233">MKGEERYMGARIKLTNTEIMLENSDQEENLKNLPLNELLNHDTW</sequence>
<dbReference type="KEGG" id="zga:ZOBELLIA_430"/>
<dbReference type="AlphaFoldDB" id="G0L0W3"/>
<dbReference type="EMBL" id="FP476056">
    <property type="protein sequence ID" value="CAZ94503.1"/>
    <property type="molecule type" value="Genomic_DNA"/>
</dbReference>
<evidence type="ECO:0000313" key="1">
    <source>
        <dbReference type="EMBL" id="CAZ94503.1"/>
    </source>
</evidence>
<gene>
    <name evidence="1" type="ordered locus">zobellia_430</name>
</gene>
<evidence type="ECO:0000313" key="2">
    <source>
        <dbReference type="Proteomes" id="UP000008898"/>
    </source>
</evidence>
<reference evidence="1 2" key="2">
    <citation type="journal article" date="2012" name="Environ. Microbiol.">
        <title>Characterization of the first alginolytic operons in a marine bacterium: from their emergence in marine Flavobacteriia to their independent transfers to marine Proteobacteria and human gut Bacteroides.</title>
        <authorList>
            <person name="Thomas F."/>
            <person name="Barbeyron T."/>
            <person name="Tonon T."/>
            <person name="Genicot S."/>
            <person name="Czjzek M."/>
            <person name="Michel G."/>
        </authorList>
    </citation>
    <scope>NUCLEOTIDE SEQUENCE [LARGE SCALE GENOMIC DNA]</scope>
    <source>
        <strain evidence="2">DSM 12802 / CCUG 47099 / CIP 106680 / NCIMB 13871 / Dsij</strain>
    </source>
</reference>
<proteinExistence type="predicted"/>
<dbReference type="Proteomes" id="UP000008898">
    <property type="component" value="Chromosome"/>
</dbReference>
<name>G0L0W3_ZOBGA</name>
<accession>G0L0W3</accession>
<organism evidence="1 2">
    <name type="scientific">Zobellia galactanivorans (strain DSM 12802 / CCUG 47099 / CIP 106680 / NCIMB 13871 / Dsij)</name>
    <dbReference type="NCBI Taxonomy" id="63186"/>
    <lineage>
        <taxon>Bacteria</taxon>
        <taxon>Pseudomonadati</taxon>
        <taxon>Bacteroidota</taxon>
        <taxon>Flavobacteriia</taxon>
        <taxon>Flavobacteriales</taxon>
        <taxon>Flavobacteriaceae</taxon>
        <taxon>Zobellia</taxon>
    </lineage>
</organism>
<keyword evidence="2" id="KW-1185">Reference proteome</keyword>
<dbReference type="HOGENOM" id="CLU_3224215_0_0_10"/>
<protein>
    <submittedName>
        <fullName evidence="1">Uncharacterized protein</fullName>
    </submittedName>
</protein>
<dbReference type="STRING" id="63186.ZOBELLIA_430"/>
<reference evidence="2" key="1">
    <citation type="submission" date="2009-07" db="EMBL/GenBank/DDBJ databases">
        <title>Complete genome sequence of Zobellia galactanivorans Dsij.</title>
        <authorList>
            <consortium name="Genoscope - CEA"/>
        </authorList>
    </citation>
    <scope>NUCLEOTIDE SEQUENCE [LARGE SCALE GENOMIC DNA]</scope>
    <source>
        <strain evidence="2">DSM 12802 / CCUG 47099 / CIP 106680 / NCIMB 13871 / Dsij</strain>
    </source>
</reference>